<reference evidence="2" key="1">
    <citation type="submission" date="2021-08" db="EMBL/GenBank/DDBJ databases">
        <authorList>
            <person name="Nwanade C."/>
            <person name="Wang M."/>
            <person name="Masoudi A."/>
            <person name="Yu Z."/>
            <person name="Liu J."/>
        </authorList>
    </citation>
    <scope>NUCLEOTIDE SEQUENCE</scope>
    <source>
        <strain evidence="2">S056</strain>
    </source>
</reference>
<evidence type="ECO:0000313" key="3">
    <source>
        <dbReference type="Proteomes" id="UP001057991"/>
    </source>
</evidence>
<dbReference type="InterPro" id="IPR007076">
    <property type="entry name" value="TfoX_N"/>
</dbReference>
<gene>
    <name evidence="2" type="ORF">K3X48_06205</name>
</gene>
<evidence type="ECO:0000259" key="1">
    <source>
        <dbReference type="Pfam" id="PF04993"/>
    </source>
</evidence>
<accession>A0A9Q9HAI6</accession>
<evidence type="ECO:0000313" key="2">
    <source>
        <dbReference type="EMBL" id="UWP96564.1"/>
    </source>
</evidence>
<proteinExistence type="predicted"/>
<name>A0A9Q9HAI6_9RHOB</name>
<dbReference type="AlphaFoldDB" id="A0A9Q9HAI6"/>
<dbReference type="Gene3D" id="3.30.1460.30">
    <property type="entry name" value="YgaC/TfoX-N like chaperone"/>
    <property type="match status" value="1"/>
</dbReference>
<organism evidence="2 3">
    <name type="scientific">Aliiroseovarius crassostreae</name>
    <dbReference type="NCBI Taxonomy" id="154981"/>
    <lineage>
        <taxon>Bacteria</taxon>
        <taxon>Pseudomonadati</taxon>
        <taxon>Pseudomonadota</taxon>
        <taxon>Alphaproteobacteria</taxon>
        <taxon>Rhodobacterales</taxon>
        <taxon>Paracoccaceae</taxon>
        <taxon>Aliiroseovarius</taxon>
    </lineage>
</organism>
<dbReference type="Pfam" id="PF04993">
    <property type="entry name" value="TfoX_N"/>
    <property type="match status" value="1"/>
</dbReference>
<feature type="domain" description="TfoX N-terminal" evidence="1">
    <location>
        <begin position="17"/>
        <end position="99"/>
    </location>
</feature>
<dbReference type="Proteomes" id="UP001057991">
    <property type="component" value="Chromosome"/>
</dbReference>
<sequence length="109" mass="11713">MAYDTETYEILARDLIGLPDISEKKMFGGVAFLLAGNMLCGVHKNGAMYRVGKDNEGLALALDGVVPMAFTGRRMGGFVDVSPDALENDQTRAQLLQLAQGFVATFPAK</sequence>
<dbReference type="RefSeq" id="WP_259806650.1">
    <property type="nucleotide sequence ID" value="NZ_CP080776.1"/>
</dbReference>
<protein>
    <submittedName>
        <fullName evidence="2">TfoX/Sxy family protein</fullName>
    </submittedName>
</protein>
<dbReference type="EMBL" id="CP080776">
    <property type="protein sequence ID" value="UWP96564.1"/>
    <property type="molecule type" value="Genomic_DNA"/>
</dbReference>
<dbReference type="SUPFAM" id="SSF159894">
    <property type="entry name" value="YgaC/TfoX-N like"/>
    <property type="match status" value="1"/>
</dbReference>